<sequence>MKTGKCLNLAWQIGRLIFRPSFMLHQSILDQSFAPSILSVIVLIKDSNISFDTNALLPYNHEVRVIKLVGTVAATSPVPYETLDNQIQYFSCCLFLKLPYDGPHANLSSYFESNTMDITKNWSSPPNIERRNFGVARNKEEFSLTESRTSSSRSARESEFPVYRINACVYKPLSISPVISLNFQDTKVPAAFRFIFAVIFRRIIHFLCVTVAENFSPSTCDLGFCALNHNFLGSCETLSTEIVFRRTRTGLTTRYVCTDATSIGNVVEYRQLGCPT</sequence>
<keyword evidence="2" id="KW-1185">Reference proteome</keyword>
<organism evidence="1 2">
    <name type="scientific">Clonorchis sinensis</name>
    <name type="common">Chinese liver fluke</name>
    <dbReference type="NCBI Taxonomy" id="79923"/>
    <lineage>
        <taxon>Eukaryota</taxon>
        <taxon>Metazoa</taxon>
        <taxon>Spiralia</taxon>
        <taxon>Lophotrochozoa</taxon>
        <taxon>Platyhelminthes</taxon>
        <taxon>Trematoda</taxon>
        <taxon>Digenea</taxon>
        <taxon>Opisthorchiida</taxon>
        <taxon>Opisthorchiata</taxon>
        <taxon>Opisthorchiidae</taxon>
        <taxon>Clonorchis</taxon>
    </lineage>
</organism>
<protein>
    <submittedName>
        <fullName evidence="1">Uncharacterized protein</fullName>
    </submittedName>
</protein>
<evidence type="ECO:0000313" key="1">
    <source>
        <dbReference type="EMBL" id="GAA56943.1"/>
    </source>
</evidence>
<dbReference type="EMBL" id="DF144457">
    <property type="protein sequence ID" value="GAA56943.1"/>
    <property type="molecule type" value="Genomic_DNA"/>
</dbReference>
<reference key="2">
    <citation type="submission" date="2011-10" db="EMBL/GenBank/DDBJ databases">
        <title>The genome and transcriptome sequence of Clonorchis sinensis provide insights into the carcinogenic liver fluke.</title>
        <authorList>
            <person name="Wang X."/>
            <person name="Huang Y."/>
            <person name="Chen W."/>
            <person name="Liu H."/>
            <person name="Guo L."/>
            <person name="Chen Y."/>
            <person name="Luo F."/>
            <person name="Zhou W."/>
            <person name="Sun J."/>
            <person name="Mao Q."/>
            <person name="Liang P."/>
            <person name="Zhou C."/>
            <person name="Tian Y."/>
            <person name="Men J."/>
            <person name="Lv X."/>
            <person name="Huang L."/>
            <person name="Zhou J."/>
            <person name="Hu Y."/>
            <person name="Li R."/>
            <person name="Zhang F."/>
            <person name="Lei H."/>
            <person name="Li X."/>
            <person name="Hu X."/>
            <person name="Liang C."/>
            <person name="Xu J."/>
            <person name="Wu Z."/>
            <person name="Yu X."/>
        </authorList>
    </citation>
    <scope>NUCLEOTIDE SEQUENCE</scope>
    <source>
        <strain>Henan</strain>
    </source>
</reference>
<evidence type="ECO:0000313" key="2">
    <source>
        <dbReference type="Proteomes" id="UP000008909"/>
    </source>
</evidence>
<name>G7YVG3_CLOSI</name>
<accession>G7YVG3</accession>
<dbReference type="AlphaFoldDB" id="G7YVG3"/>
<dbReference type="Proteomes" id="UP000008909">
    <property type="component" value="Unassembled WGS sequence"/>
</dbReference>
<gene>
    <name evidence="1" type="ORF">CLF_111864</name>
</gene>
<proteinExistence type="predicted"/>
<reference evidence="1" key="1">
    <citation type="journal article" date="2011" name="Genome Biol.">
        <title>The draft genome of the carcinogenic human liver fluke Clonorchis sinensis.</title>
        <authorList>
            <person name="Wang X."/>
            <person name="Chen W."/>
            <person name="Huang Y."/>
            <person name="Sun J."/>
            <person name="Men J."/>
            <person name="Liu H."/>
            <person name="Luo F."/>
            <person name="Guo L."/>
            <person name="Lv X."/>
            <person name="Deng C."/>
            <person name="Zhou C."/>
            <person name="Fan Y."/>
            <person name="Li X."/>
            <person name="Huang L."/>
            <person name="Hu Y."/>
            <person name="Liang C."/>
            <person name="Hu X."/>
            <person name="Xu J."/>
            <person name="Yu X."/>
        </authorList>
    </citation>
    <scope>NUCLEOTIDE SEQUENCE [LARGE SCALE GENOMIC DNA]</scope>
    <source>
        <strain evidence="1">Henan</strain>
    </source>
</reference>